<dbReference type="AlphaFoldDB" id="A0A1I8NL99"/>
<proteinExistence type="predicted"/>
<keyword evidence="3" id="KW-0175">Coiled coil</keyword>
<dbReference type="CDD" id="cd00590">
    <property type="entry name" value="RRM_SF"/>
    <property type="match status" value="1"/>
</dbReference>
<dbReference type="InterPro" id="IPR012677">
    <property type="entry name" value="Nucleotide-bd_a/b_plait_sf"/>
</dbReference>
<feature type="compositionally biased region" description="Acidic residues" evidence="4">
    <location>
        <begin position="1"/>
        <end position="10"/>
    </location>
</feature>
<dbReference type="Gene3D" id="3.30.70.330">
    <property type="match status" value="1"/>
</dbReference>
<evidence type="ECO:0000256" key="4">
    <source>
        <dbReference type="SAM" id="MobiDB-lite"/>
    </source>
</evidence>
<dbReference type="PANTHER" id="PTHR23236">
    <property type="entry name" value="EUKARYOTIC TRANSLATION INITIATION FACTOR 4B/4H"/>
    <property type="match status" value="1"/>
</dbReference>
<evidence type="ECO:0000256" key="1">
    <source>
        <dbReference type="ARBA" id="ARBA00022884"/>
    </source>
</evidence>
<organism evidence="6 7">
    <name type="scientific">Stomoxys calcitrans</name>
    <name type="common">Stable fly</name>
    <name type="synonym">Conops calcitrans</name>
    <dbReference type="NCBI Taxonomy" id="35570"/>
    <lineage>
        <taxon>Eukaryota</taxon>
        <taxon>Metazoa</taxon>
        <taxon>Ecdysozoa</taxon>
        <taxon>Arthropoda</taxon>
        <taxon>Hexapoda</taxon>
        <taxon>Insecta</taxon>
        <taxon>Pterygota</taxon>
        <taxon>Neoptera</taxon>
        <taxon>Endopterygota</taxon>
        <taxon>Diptera</taxon>
        <taxon>Brachycera</taxon>
        <taxon>Muscomorpha</taxon>
        <taxon>Muscoidea</taxon>
        <taxon>Muscidae</taxon>
        <taxon>Stomoxys</taxon>
    </lineage>
</organism>
<keyword evidence="7" id="KW-1185">Reference proteome</keyword>
<dbReference type="VEuPathDB" id="VectorBase:SCAU000002"/>
<gene>
    <name evidence="6" type="primary">106091733</name>
</gene>
<feature type="compositionally biased region" description="Acidic residues" evidence="4">
    <location>
        <begin position="61"/>
        <end position="83"/>
    </location>
</feature>
<evidence type="ECO:0000259" key="5">
    <source>
        <dbReference type="PROSITE" id="PS50102"/>
    </source>
</evidence>
<dbReference type="InterPro" id="IPR000504">
    <property type="entry name" value="RRM_dom"/>
</dbReference>
<sequence length="270" mass="30499">MADSDSDYNVDDFVKPDVIRKPINDDSADLLGNFDDVKRKEILDGTYEDKMASDDDRLSGEEGETTDDEETNTEDSDDEMEGVDDNKPNTEDDNAAATPTAGYVNPFGKKSLTKDQLAQLMKGAAKTNRYVLYVTNLNFETTKSDLEEHFSEAGSVRSIRIPKKRNGGFAFVEMNDLESFHKGFELHNTELKGRWIKVQFSEAGKKKSANKKNIMKQKNRKLAEMRNENKTFTKSGKFYDKTLKKEKASKLMASKKWRKKPAGGGPPRPK</sequence>
<feature type="domain" description="RRM" evidence="5">
    <location>
        <begin position="130"/>
        <end position="203"/>
    </location>
</feature>
<dbReference type="Proteomes" id="UP000095300">
    <property type="component" value="Unassembled WGS sequence"/>
</dbReference>
<feature type="region of interest" description="Disordered" evidence="4">
    <location>
        <begin position="1"/>
        <end position="108"/>
    </location>
</feature>
<dbReference type="SUPFAM" id="SSF54928">
    <property type="entry name" value="RNA-binding domain, RBD"/>
    <property type="match status" value="1"/>
</dbReference>
<evidence type="ECO:0000313" key="6">
    <source>
        <dbReference type="EnsemblMetazoa" id="SCAU000002-PA"/>
    </source>
</evidence>
<evidence type="ECO:0000313" key="7">
    <source>
        <dbReference type="Proteomes" id="UP000095300"/>
    </source>
</evidence>
<evidence type="ECO:0000256" key="2">
    <source>
        <dbReference type="PROSITE-ProRule" id="PRU00176"/>
    </source>
</evidence>
<evidence type="ECO:0000256" key="3">
    <source>
        <dbReference type="SAM" id="Coils"/>
    </source>
</evidence>
<feature type="compositionally biased region" description="Basic and acidic residues" evidence="4">
    <location>
        <begin position="12"/>
        <end position="24"/>
    </location>
</feature>
<name>A0A1I8NL99_STOCA</name>
<dbReference type="OrthoDB" id="167718at2759"/>
<dbReference type="SMART" id="SM00360">
    <property type="entry name" value="RRM"/>
    <property type="match status" value="1"/>
</dbReference>
<dbReference type="PROSITE" id="PS50102">
    <property type="entry name" value="RRM"/>
    <property type="match status" value="1"/>
</dbReference>
<dbReference type="KEGG" id="scac:106091733"/>
<accession>A0A1I8NL99</accession>
<dbReference type="EnsemblMetazoa" id="SCAU000002-RA">
    <property type="protein sequence ID" value="SCAU000002-PA"/>
    <property type="gene ID" value="SCAU000002"/>
</dbReference>
<feature type="region of interest" description="Disordered" evidence="4">
    <location>
        <begin position="249"/>
        <end position="270"/>
    </location>
</feature>
<dbReference type="PANTHER" id="PTHR23236:SF11">
    <property type="entry name" value="EUKARYOTIC TRANSLATION INITIATION FACTOR 4H"/>
    <property type="match status" value="1"/>
</dbReference>
<feature type="compositionally biased region" description="Basic and acidic residues" evidence="4">
    <location>
        <begin position="35"/>
        <end position="60"/>
    </location>
</feature>
<reference evidence="6" key="1">
    <citation type="submission" date="2020-05" db="UniProtKB">
        <authorList>
            <consortium name="EnsemblMetazoa"/>
        </authorList>
    </citation>
    <scope>IDENTIFICATION</scope>
    <source>
        <strain evidence="6">USDA</strain>
    </source>
</reference>
<keyword evidence="1 2" id="KW-0694">RNA-binding</keyword>
<feature type="coiled-coil region" evidence="3">
    <location>
        <begin position="208"/>
        <end position="235"/>
    </location>
</feature>
<protein>
    <recommendedName>
        <fullName evidence="5">RRM domain-containing protein</fullName>
    </recommendedName>
</protein>
<dbReference type="InterPro" id="IPR035979">
    <property type="entry name" value="RBD_domain_sf"/>
</dbReference>
<dbReference type="GO" id="GO:0003723">
    <property type="term" value="F:RNA binding"/>
    <property type="evidence" value="ECO:0007669"/>
    <property type="project" value="UniProtKB-UniRule"/>
</dbReference>
<dbReference type="STRING" id="35570.A0A1I8NL99"/>
<dbReference type="Pfam" id="PF00076">
    <property type="entry name" value="RRM_1"/>
    <property type="match status" value="1"/>
</dbReference>